<dbReference type="Proteomes" id="UP000321393">
    <property type="component" value="Unassembled WGS sequence"/>
</dbReference>
<evidence type="ECO:0000313" key="2">
    <source>
        <dbReference type="EMBL" id="KAA0062338.1"/>
    </source>
</evidence>
<comment type="caution">
    <text evidence="3">The sequence shown here is derived from an EMBL/GenBank/DDBJ whole genome shotgun (WGS) entry which is preliminary data.</text>
</comment>
<evidence type="ECO:0000259" key="1">
    <source>
        <dbReference type="Pfam" id="PF07727"/>
    </source>
</evidence>
<evidence type="ECO:0000313" key="5">
    <source>
        <dbReference type="Proteomes" id="UP000321947"/>
    </source>
</evidence>
<dbReference type="InterPro" id="IPR013103">
    <property type="entry name" value="RVT_2"/>
</dbReference>
<dbReference type="AlphaFoldDB" id="A0A5D3DSF0"/>
<dbReference type="STRING" id="1194695.A0A5D3DSF0"/>
<evidence type="ECO:0000313" key="4">
    <source>
        <dbReference type="Proteomes" id="UP000321393"/>
    </source>
</evidence>
<accession>A0A5D3DSF0</accession>
<protein>
    <submittedName>
        <fullName evidence="2 3">Retrotransposon</fullName>
    </submittedName>
</protein>
<evidence type="ECO:0000313" key="3">
    <source>
        <dbReference type="EMBL" id="TYK26636.1"/>
    </source>
</evidence>
<dbReference type="OrthoDB" id="1917367at2759"/>
<name>A0A5D3DSF0_CUCMM</name>
<sequence length="172" mass="20391">MSRNSHSDLSLRRFVKDRRPSTKYSPNEYLLLTERREPESYEEAIGGEHKREWNDVMKNEMKSLHANRTFKLVKLAKGKTALKNKWIYRIKHEEHTSKPCYKVRLVVKGFSQKKGIDFDEIFSQVVKMFSIRVALDFTASLDLEVEQIDVKTAFLQRNLDKNIYMEQIEGFE</sequence>
<organism evidence="3 5">
    <name type="scientific">Cucumis melo var. makuwa</name>
    <name type="common">Oriental melon</name>
    <dbReference type="NCBI Taxonomy" id="1194695"/>
    <lineage>
        <taxon>Eukaryota</taxon>
        <taxon>Viridiplantae</taxon>
        <taxon>Streptophyta</taxon>
        <taxon>Embryophyta</taxon>
        <taxon>Tracheophyta</taxon>
        <taxon>Spermatophyta</taxon>
        <taxon>Magnoliopsida</taxon>
        <taxon>eudicotyledons</taxon>
        <taxon>Gunneridae</taxon>
        <taxon>Pentapetalae</taxon>
        <taxon>rosids</taxon>
        <taxon>fabids</taxon>
        <taxon>Cucurbitales</taxon>
        <taxon>Cucurbitaceae</taxon>
        <taxon>Benincaseae</taxon>
        <taxon>Cucumis</taxon>
    </lineage>
</organism>
<dbReference type="EMBL" id="SSTD01003373">
    <property type="protein sequence ID" value="TYK26636.1"/>
    <property type="molecule type" value="Genomic_DNA"/>
</dbReference>
<reference evidence="4 5" key="1">
    <citation type="submission" date="2019-08" db="EMBL/GenBank/DDBJ databases">
        <title>Draft genome sequences of two oriental melons (Cucumis melo L. var makuwa).</title>
        <authorList>
            <person name="Kwon S.-Y."/>
        </authorList>
    </citation>
    <scope>NUCLEOTIDE SEQUENCE [LARGE SCALE GENOMIC DNA]</scope>
    <source>
        <strain evidence="5">cv. Chang Bougi</strain>
        <strain evidence="4">cv. SW 3</strain>
        <tissue evidence="3">Leaf</tissue>
    </source>
</reference>
<dbReference type="EMBL" id="SSTE01004583">
    <property type="protein sequence ID" value="KAA0062338.1"/>
    <property type="molecule type" value="Genomic_DNA"/>
</dbReference>
<dbReference type="Pfam" id="PF07727">
    <property type="entry name" value="RVT_2"/>
    <property type="match status" value="1"/>
</dbReference>
<gene>
    <name evidence="3" type="ORF">E5676_scaffold313G002820</name>
    <name evidence="2" type="ORF">E6C27_scaffold154G00950</name>
</gene>
<proteinExistence type="predicted"/>
<dbReference type="Proteomes" id="UP000321947">
    <property type="component" value="Unassembled WGS sequence"/>
</dbReference>
<feature type="domain" description="Reverse transcriptase Ty1/copia-type" evidence="1">
    <location>
        <begin position="67"/>
        <end position="172"/>
    </location>
</feature>